<protein>
    <submittedName>
        <fullName evidence="5">Oxidoreductase</fullName>
    </submittedName>
</protein>
<dbReference type="Pfam" id="PF00106">
    <property type="entry name" value="adh_short"/>
    <property type="match status" value="1"/>
</dbReference>
<keyword evidence="3" id="KW-0560">Oxidoreductase</keyword>
<evidence type="ECO:0000256" key="3">
    <source>
        <dbReference type="ARBA" id="ARBA00023002"/>
    </source>
</evidence>
<gene>
    <name evidence="5" type="ORF">SYNPS1DRAFT_32699</name>
</gene>
<dbReference type="GO" id="GO:0016491">
    <property type="term" value="F:oxidoreductase activity"/>
    <property type="evidence" value="ECO:0007669"/>
    <property type="project" value="UniProtKB-KW"/>
</dbReference>
<accession>A0A4P9Z263</accession>
<dbReference type="Gene3D" id="3.40.50.720">
    <property type="entry name" value="NAD(P)-binding Rossmann-like Domain"/>
    <property type="match status" value="1"/>
</dbReference>
<dbReference type="Proteomes" id="UP000278143">
    <property type="component" value="Unassembled WGS sequence"/>
</dbReference>
<organism evidence="5 6">
    <name type="scientific">Syncephalis pseudoplumigaleata</name>
    <dbReference type="NCBI Taxonomy" id="1712513"/>
    <lineage>
        <taxon>Eukaryota</taxon>
        <taxon>Fungi</taxon>
        <taxon>Fungi incertae sedis</taxon>
        <taxon>Zoopagomycota</taxon>
        <taxon>Zoopagomycotina</taxon>
        <taxon>Zoopagomycetes</taxon>
        <taxon>Zoopagales</taxon>
        <taxon>Piptocephalidaceae</taxon>
        <taxon>Syncephalis</taxon>
    </lineage>
</organism>
<dbReference type="GO" id="GO:0005783">
    <property type="term" value="C:endoplasmic reticulum"/>
    <property type="evidence" value="ECO:0007669"/>
    <property type="project" value="TreeGrafter"/>
</dbReference>
<comment type="similarity">
    <text evidence="1 4">Belongs to the short-chain dehydrogenases/reductases (SDR) family.</text>
</comment>
<dbReference type="InterPro" id="IPR020904">
    <property type="entry name" value="Sc_DH/Rdtase_CS"/>
</dbReference>
<reference evidence="6" key="1">
    <citation type="journal article" date="2018" name="Nat. Microbiol.">
        <title>Leveraging single-cell genomics to expand the fungal tree of life.</title>
        <authorList>
            <person name="Ahrendt S.R."/>
            <person name="Quandt C.A."/>
            <person name="Ciobanu D."/>
            <person name="Clum A."/>
            <person name="Salamov A."/>
            <person name="Andreopoulos B."/>
            <person name="Cheng J.F."/>
            <person name="Woyke T."/>
            <person name="Pelin A."/>
            <person name="Henrissat B."/>
            <person name="Reynolds N.K."/>
            <person name="Benny G.L."/>
            <person name="Smith M.E."/>
            <person name="James T.Y."/>
            <person name="Grigoriev I.V."/>
        </authorList>
    </citation>
    <scope>NUCLEOTIDE SEQUENCE [LARGE SCALE GENOMIC DNA]</scope>
    <source>
        <strain evidence="6">Benny S71-1</strain>
    </source>
</reference>
<dbReference type="InterPro" id="IPR002347">
    <property type="entry name" value="SDR_fam"/>
</dbReference>
<dbReference type="AlphaFoldDB" id="A0A4P9Z263"/>
<dbReference type="PRINTS" id="PR00081">
    <property type="entry name" value="GDHRDH"/>
</dbReference>
<dbReference type="OrthoDB" id="2102561at2759"/>
<evidence type="ECO:0000313" key="5">
    <source>
        <dbReference type="EMBL" id="RKP26564.1"/>
    </source>
</evidence>
<name>A0A4P9Z263_9FUNG</name>
<proteinExistence type="inferred from homology"/>
<sequence>MSTEQLQPKVVLITGCSAGGIGAYLAREFAQHGCVVYATARRLEAMSELGVLGIHTLRLDVTQNDSIASMARAIGADGRIDILVNNAGVSRLAPIIEHDIADARGVFETNVLGVLALTQMVAPHMMKRRAGHIVNIGSIAGSYSSSKAAMHAITDILRMELLPFDVNVTLIYGGLIQTNIIPGGAEQSSLREDSLYSSFKSRIDTLLNVSQSSGAMPVEVFAQRVVNKLLRRSPPNKIYCGGYVTFSWLLSLMPHWIKAGGSCRQASSLAS</sequence>
<dbReference type="EMBL" id="KZ989390">
    <property type="protein sequence ID" value="RKP26564.1"/>
    <property type="molecule type" value="Genomic_DNA"/>
</dbReference>
<dbReference type="PANTHER" id="PTHR44169:SF6">
    <property type="entry name" value="NADPH-DEPENDENT 1-ACYLDIHYDROXYACETONE PHOSPHATE REDUCTASE"/>
    <property type="match status" value="1"/>
</dbReference>
<dbReference type="PROSITE" id="PS00061">
    <property type="entry name" value="ADH_SHORT"/>
    <property type="match status" value="1"/>
</dbReference>
<evidence type="ECO:0000313" key="6">
    <source>
        <dbReference type="Proteomes" id="UP000278143"/>
    </source>
</evidence>
<dbReference type="CDD" id="cd05374">
    <property type="entry name" value="17beta-HSD-like_SDR_c"/>
    <property type="match status" value="1"/>
</dbReference>
<keyword evidence="6" id="KW-1185">Reference proteome</keyword>
<keyword evidence="2" id="KW-0521">NADP</keyword>
<dbReference type="PANTHER" id="PTHR44169">
    <property type="entry name" value="NADPH-DEPENDENT 1-ACYLDIHYDROXYACETONE PHOSPHATE REDUCTASE"/>
    <property type="match status" value="1"/>
</dbReference>
<evidence type="ECO:0000256" key="4">
    <source>
        <dbReference type="RuleBase" id="RU000363"/>
    </source>
</evidence>
<evidence type="ECO:0000256" key="1">
    <source>
        <dbReference type="ARBA" id="ARBA00006484"/>
    </source>
</evidence>
<evidence type="ECO:0000256" key="2">
    <source>
        <dbReference type="ARBA" id="ARBA00022857"/>
    </source>
</evidence>
<dbReference type="PRINTS" id="PR00080">
    <property type="entry name" value="SDRFAMILY"/>
</dbReference>
<dbReference type="SUPFAM" id="SSF51735">
    <property type="entry name" value="NAD(P)-binding Rossmann-fold domains"/>
    <property type="match status" value="1"/>
</dbReference>
<dbReference type="InterPro" id="IPR036291">
    <property type="entry name" value="NAD(P)-bd_dom_sf"/>
</dbReference>